<evidence type="ECO:0000313" key="3">
    <source>
        <dbReference type="Proteomes" id="UP000249396"/>
    </source>
</evidence>
<dbReference type="Gene3D" id="2.60.120.10">
    <property type="entry name" value="Jelly Rolls"/>
    <property type="match status" value="1"/>
</dbReference>
<name>A0A2W4RR63_9GAMM</name>
<dbReference type="SUPFAM" id="SSF51182">
    <property type="entry name" value="RmlC-like cupins"/>
    <property type="match status" value="1"/>
</dbReference>
<dbReference type="PANTHER" id="PTHR33387:SF3">
    <property type="entry name" value="DUF985 DOMAIN-CONTAINING PROTEIN"/>
    <property type="match status" value="1"/>
</dbReference>
<protein>
    <submittedName>
        <fullName evidence="2">Cupin</fullName>
    </submittedName>
</protein>
<feature type="domain" description="DUF985" evidence="1">
    <location>
        <begin position="7"/>
        <end position="139"/>
    </location>
</feature>
<accession>A0A2W4RR63</accession>
<dbReference type="CDD" id="cd06121">
    <property type="entry name" value="cupin_YML079wp"/>
    <property type="match status" value="1"/>
</dbReference>
<dbReference type="InterPro" id="IPR011051">
    <property type="entry name" value="RmlC_Cupin_sf"/>
</dbReference>
<reference evidence="2 3" key="1">
    <citation type="journal article" date="2018" name="Aquat. Microb. Ecol.">
        <title>Gammaproteobacterial methanotrophs dominate.</title>
        <authorList>
            <person name="Rissanen A.J."/>
            <person name="Saarenheimo J."/>
            <person name="Tiirola M."/>
            <person name="Peura S."/>
            <person name="Aalto S.L."/>
            <person name="Karvinen A."/>
            <person name="Nykanen H."/>
        </authorList>
    </citation>
    <scope>NUCLEOTIDE SEQUENCE [LARGE SCALE GENOMIC DNA]</scope>
    <source>
        <strain evidence="2">AMbin10</strain>
    </source>
</reference>
<comment type="caution">
    <text evidence="2">The sequence shown here is derived from an EMBL/GenBank/DDBJ whole genome shotgun (WGS) entry which is preliminary data.</text>
</comment>
<organism evidence="2 3">
    <name type="scientific">Candidatus Methylumidiphilus alinenensis</name>
    <dbReference type="NCBI Taxonomy" id="2202197"/>
    <lineage>
        <taxon>Bacteria</taxon>
        <taxon>Pseudomonadati</taxon>
        <taxon>Pseudomonadota</taxon>
        <taxon>Gammaproteobacteria</taxon>
        <taxon>Methylococcales</taxon>
        <taxon>Candidatus Methylumidiphilus</taxon>
    </lineage>
</organism>
<dbReference type="InterPro" id="IPR014710">
    <property type="entry name" value="RmlC-like_jellyroll"/>
</dbReference>
<evidence type="ECO:0000313" key="2">
    <source>
        <dbReference type="EMBL" id="PZN84826.1"/>
    </source>
</evidence>
<gene>
    <name evidence="2" type="ORF">DM484_02390</name>
</gene>
<dbReference type="PANTHER" id="PTHR33387">
    <property type="entry name" value="RMLC-LIKE JELLY ROLL FOLD PROTEIN"/>
    <property type="match status" value="1"/>
</dbReference>
<sequence>MHPRAAELIHLLDLEPHPEGGYYRRIHRSESRVLREADGIGRRALTSIYYLLTEGSLSRWHRVCADEAWHHYEGAPLELLVFEADGSLTLSHRLGPLLEGDTPAYVVPAGWWQAARPLGAYSLVGCTVGPGFEFADFTLLADLPEEERPASPSFADFELFLPCPNCSLY</sequence>
<dbReference type="EMBL" id="QJPH01000143">
    <property type="protein sequence ID" value="PZN84826.1"/>
    <property type="molecule type" value="Genomic_DNA"/>
</dbReference>
<evidence type="ECO:0000259" key="1">
    <source>
        <dbReference type="Pfam" id="PF06172"/>
    </source>
</evidence>
<dbReference type="Pfam" id="PF06172">
    <property type="entry name" value="Cupin_5"/>
    <property type="match status" value="1"/>
</dbReference>
<dbReference type="InterPro" id="IPR039935">
    <property type="entry name" value="YML079W-like"/>
</dbReference>
<dbReference type="AlphaFoldDB" id="A0A2W4RR63"/>
<dbReference type="InterPro" id="IPR009327">
    <property type="entry name" value="Cupin_DUF985"/>
</dbReference>
<dbReference type="Proteomes" id="UP000249396">
    <property type="component" value="Unassembled WGS sequence"/>
</dbReference>
<proteinExistence type="predicted"/>